<keyword evidence="4" id="KW-0560">Oxidoreductase</keyword>
<sequence>MAPTTKDPKANGKQSDDDVTIKKAKDEYKSLRSPWTLSPRRFVLNAVVPGLAALTLWWQQPSGLAAPPTALRNCLDSVCAKAEECVRYPGRGHDNDYFQWSAPFNLERVVRPAAVVRPKDAEQVAAFVQCAAKNKVKVQARSGGHSYANYGLGADGSLSIDLTNLRYVILNEKTWHAKIGSGSLLGDIDDLLDRKPGRRVFPHGVCPSVGIGGHATIGGLGPSSRMWGATLDHVLEVEVVIANGSIIRASETQNQDLFWAIRGAGAGFGIVTEFVMSTVEKPETTLHFTYRTPYTEPNNIVTQFQAWQALIADPKLDHRIGTEFTLDTDGSKITATWFGTKDEFNKSGIAAKLGLKLTPVEARWVNTKRWQIENAKLLLSDIPIKFNSRSLGFTAQDLLTKNTTRQLIDMINQNSLQSSYRWFAIFDATGGKVAEPAMNSTAYAHRDKVMFYQSYMYNLNYNLTDGQEDLINDIHDIVLPSVPSGRRTTYPGYIDPSLEDPQQAYWGSNLPRLQKIKADWDADDVFQNPQSVRPLKK</sequence>
<dbReference type="AlphaFoldDB" id="A0A3M2S2U1"/>
<feature type="region of interest" description="Disordered" evidence="5">
    <location>
        <begin position="1"/>
        <end position="21"/>
    </location>
</feature>
<dbReference type="GO" id="GO:0016491">
    <property type="term" value="F:oxidoreductase activity"/>
    <property type="evidence" value="ECO:0007669"/>
    <property type="project" value="UniProtKB-KW"/>
</dbReference>
<dbReference type="InterPro" id="IPR016166">
    <property type="entry name" value="FAD-bd_PCMH"/>
</dbReference>
<evidence type="ECO:0000259" key="6">
    <source>
        <dbReference type="PROSITE" id="PS51387"/>
    </source>
</evidence>
<dbReference type="InterPro" id="IPR050416">
    <property type="entry name" value="FAD-linked_Oxidoreductase"/>
</dbReference>
<dbReference type="STRING" id="2010991.A0A3M2S2U1"/>
<accession>A0A3M2S2U1</accession>
<dbReference type="Gene3D" id="3.30.465.10">
    <property type="match status" value="1"/>
</dbReference>
<dbReference type="PANTHER" id="PTHR42973">
    <property type="entry name" value="BINDING OXIDOREDUCTASE, PUTATIVE (AFU_ORTHOLOGUE AFUA_1G17690)-RELATED"/>
    <property type="match status" value="1"/>
</dbReference>
<dbReference type="InterPro" id="IPR036318">
    <property type="entry name" value="FAD-bd_PCMH-like_sf"/>
</dbReference>
<dbReference type="InterPro" id="IPR006094">
    <property type="entry name" value="Oxid_FAD_bind_N"/>
</dbReference>
<evidence type="ECO:0000256" key="4">
    <source>
        <dbReference type="ARBA" id="ARBA00023002"/>
    </source>
</evidence>
<keyword evidence="2" id="KW-0285">Flavoprotein</keyword>
<evidence type="ECO:0000256" key="3">
    <source>
        <dbReference type="ARBA" id="ARBA00022827"/>
    </source>
</evidence>
<comment type="caution">
    <text evidence="7">The sequence shown here is derived from an EMBL/GenBank/DDBJ whole genome shotgun (WGS) entry which is preliminary data.</text>
</comment>
<evidence type="ECO:0000256" key="2">
    <source>
        <dbReference type="ARBA" id="ARBA00022630"/>
    </source>
</evidence>
<reference evidence="7 8" key="1">
    <citation type="submission" date="2017-06" db="EMBL/GenBank/DDBJ databases">
        <title>Comparative genomic analysis of Ambrosia Fusariam Clade fungi.</title>
        <authorList>
            <person name="Stajich J.E."/>
            <person name="Carrillo J."/>
            <person name="Kijimoto T."/>
            <person name="Eskalen A."/>
            <person name="O'Donnell K."/>
            <person name="Kasson M."/>
        </authorList>
    </citation>
    <scope>NUCLEOTIDE SEQUENCE [LARGE SCALE GENOMIC DNA]</scope>
    <source>
        <strain evidence="7">UCR3666</strain>
    </source>
</reference>
<dbReference type="EMBL" id="NKUJ01000154">
    <property type="protein sequence ID" value="RMJ11834.1"/>
    <property type="molecule type" value="Genomic_DNA"/>
</dbReference>
<comment type="similarity">
    <text evidence="1">Belongs to the oxygen-dependent FAD-linked oxidoreductase family.</text>
</comment>
<dbReference type="SUPFAM" id="SSF56176">
    <property type="entry name" value="FAD-binding/transporter-associated domain-like"/>
    <property type="match status" value="1"/>
</dbReference>
<evidence type="ECO:0000313" key="8">
    <source>
        <dbReference type="Proteomes" id="UP000277212"/>
    </source>
</evidence>
<dbReference type="InterPro" id="IPR016169">
    <property type="entry name" value="FAD-bd_PCMH_sub2"/>
</dbReference>
<dbReference type="InterPro" id="IPR012951">
    <property type="entry name" value="BBE"/>
</dbReference>
<name>A0A3M2S2U1_9HYPO</name>
<dbReference type="OrthoDB" id="415825at2759"/>
<keyword evidence="3" id="KW-0274">FAD</keyword>
<evidence type="ECO:0000313" key="7">
    <source>
        <dbReference type="EMBL" id="RMJ11834.1"/>
    </source>
</evidence>
<dbReference type="PROSITE" id="PS51387">
    <property type="entry name" value="FAD_PCMH"/>
    <property type="match status" value="1"/>
</dbReference>
<dbReference type="Pfam" id="PF08031">
    <property type="entry name" value="BBE"/>
    <property type="match status" value="1"/>
</dbReference>
<dbReference type="Pfam" id="PF01565">
    <property type="entry name" value="FAD_binding_4"/>
    <property type="match status" value="1"/>
</dbReference>
<protein>
    <recommendedName>
        <fullName evidence="6">FAD-binding PCMH-type domain-containing protein</fullName>
    </recommendedName>
</protein>
<dbReference type="Proteomes" id="UP000277212">
    <property type="component" value="Unassembled WGS sequence"/>
</dbReference>
<keyword evidence="8" id="KW-1185">Reference proteome</keyword>
<evidence type="ECO:0000256" key="1">
    <source>
        <dbReference type="ARBA" id="ARBA00005466"/>
    </source>
</evidence>
<organism evidence="7 8">
    <name type="scientific">Fusarium kuroshium</name>
    <dbReference type="NCBI Taxonomy" id="2010991"/>
    <lineage>
        <taxon>Eukaryota</taxon>
        <taxon>Fungi</taxon>
        <taxon>Dikarya</taxon>
        <taxon>Ascomycota</taxon>
        <taxon>Pezizomycotina</taxon>
        <taxon>Sordariomycetes</taxon>
        <taxon>Hypocreomycetidae</taxon>
        <taxon>Hypocreales</taxon>
        <taxon>Nectriaceae</taxon>
        <taxon>Fusarium</taxon>
        <taxon>Fusarium solani species complex</taxon>
    </lineage>
</organism>
<feature type="domain" description="FAD-binding PCMH-type" evidence="6">
    <location>
        <begin position="108"/>
        <end position="281"/>
    </location>
</feature>
<gene>
    <name evidence="7" type="ORF">CDV36_008515</name>
</gene>
<evidence type="ECO:0000256" key="5">
    <source>
        <dbReference type="SAM" id="MobiDB-lite"/>
    </source>
</evidence>
<dbReference type="PANTHER" id="PTHR42973:SF17">
    <property type="entry name" value="OXIDASE, PUTATIVE (AFU_ORTHOLOGUE AFUA_6G14340)-RELATED"/>
    <property type="match status" value="1"/>
</dbReference>
<dbReference type="Gene3D" id="3.40.462.20">
    <property type="match status" value="1"/>
</dbReference>
<proteinExistence type="inferred from homology"/>
<dbReference type="GO" id="GO:0071949">
    <property type="term" value="F:FAD binding"/>
    <property type="evidence" value="ECO:0007669"/>
    <property type="project" value="InterPro"/>
</dbReference>